<keyword evidence="2" id="KW-1185">Reference proteome</keyword>
<accession>A0A0V1LWS9</accession>
<proteinExistence type="predicted"/>
<dbReference type="EMBL" id="JYDO01001797">
    <property type="protein sequence ID" value="KRZ63867.1"/>
    <property type="molecule type" value="Genomic_DNA"/>
</dbReference>
<organism evidence="1 2">
    <name type="scientific">Trichinella papuae</name>
    <dbReference type="NCBI Taxonomy" id="268474"/>
    <lineage>
        <taxon>Eukaryota</taxon>
        <taxon>Metazoa</taxon>
        <taxon>Ecdysozoa</taxon>
        <taxon>Nematoda</taxon>
        <taxon>Enoplea</taxon>
        <taxon>Dorylaimia</taxon>
        <taxon>Trichinellida</taxon>
        <taxon>Trichinellidae</taxon>
        <taxon>Trichinella</taxon>
    </lineage>
</organism>
<reference evidence="1 2" key="1">
    <citation type="submission" date="2015-01" db="EMBL/GenBank/DDBJ databases">
        <title>Evolution of Trichinella species and genotypes.</title>
        <authorList>
            <person name="Korhonen P.K."/>
            <person name="Edoardo P."/>
            <person name="Giuseppe L.R."/>
            <person name="Gasser R.B."/>
        </authorList>
    </citation>
    <scope>NUCLEOTIDE SEQUENCE [LARGE SCALE GENOMIC DNA]</scope>
    <source>
        <strain evidence="1">ISS1980</strain>
    </source>
</reference>
<dbReference type="Proteomes" id="UP000054843">
    <property type="component" value="Unassembled WGS sequence"/>
</dbReference>
<name>A0A0V1LWS9_9BILA</name>
<evidence type="ECO:0000313" key="1">
    <source>
        <dbReference type="EMBL" id="KRZ63867.1"/>
    </source>
</evidence>
<gene>
    <name evidence="1" type="ORF">T10_10948</name>
</gene>
<evidence type="ECO:0000313" key="2">
    <source>
        <dbReference type="Proteomes" id="UP000054843"/>
    </source>
</evidence>
<protein>
    <submittedName>
        <fullName evidence="1">Uncharacterized protein</fullName>
    </submittedName>
</protein>
<dbReference type="AlphaFoldDB" id="A0A0V1LWS9"/>
<sequence>MNSTCWKKTEALEEVSESEENIPTESNYCFDLFCIQCTNLNYLL</sequence>
<comment type="caution">
    <text evidence="1">The sequence shown here is derived from an EMBL/GenBank/DDBJ whole genome shotgun (WGS) entry which is preliminary data.</text>
</comment>